<evidence type="ECO:0000313" key="2">
    <source>
        <dbReference type="EnsemblPlants" id="ONIVA03G11900.1"/>
    </source>
</evidence>
<keyword evidence="1" id="KW-0472">Membrane</keyword>
<reference evidence="2" key="2">
    <citation type="submission" date="2018-04" db="EMBL/GenBank/DDBJ databases">
        <title>OnivRS2 (Oryza nivara Reference Sequence Version 2).</title>
        <authorList>
            <person name="Zhang J."/>
            <person name="Kudrna D."/>
            <person name="Lee S."/>
            <person name="Talag J."/>
            <person name="Rajasekar S."/>
            <person name="Welchert J."/>
            <person name="Hsing Y.-I."/>
            <person name="Wing R.A."/>
        </authorList>
    </citation>
    <scope>NUCLEOTIDE SEQUENCE [LARGE SCALE GENOMIC DNA]</scope>
    <source>
        <strain evidence="2">SL10</strain>
    </source>
</reference>
<keyword evidence="1" id="KW-1133">Transmembrane helix</keyword>
<accession>A0A0E0GJZ3</accession>
<dbReference type="HOGENOM" id="CLU_925546_0_0_1"/>
<dbReference type="AlphaFoldDB" id="A0A0E0GJZ3"/>
<feature type="transmembrane region" description="Helical" evidence="1">
    <location>
        <begin position="220"/>
        <end position="241"/>
    </location>
</feature>
<dbReference type="Proteomes" id="UP000006591">
    <property type="component" value="Chromosome 3"/>
</dbReference>
<dbReference type="OMA" id="ERITKCW"/>
<dbReference type="Gramene" id="ONIVA03G11900.1">
    <property type="protein sequence ID" value="ONIVA03G11900.1"/>
    <property type="gene ID" value="ONIVA03G11900"/>
</dbReference>
<evidence type="ECO:0000313" key="3">
    <source>
        <dbReference type="Proteomes" id="UP000006591"/>
    </source>
</evidence>
<reference evidence="2" key="1">
    <citation type="submission" date="2015-04" db="UniProtKB">
        <authorList>
            <consortium name="EnsemblPlants"/>
        </authorList>
    </citation>
    <scope>IDENTIFICATION</scope>
    <source>
        <strain evidence="2">SL10</strain>
    </source>
</reference>
<name>A0A0E0GJZ3_ORYNI</name>
<keyword evidence="3" id="KW-1185">Reference proteome</keyword>
<evidence type="ECO:0000256" key="1">
    <source>
        <dbReference type="SAM" id="Phobius"/>
    </source>
</evidence>
<proteinExistence type="predicted"/>
<protein>
    <submittedName>
        <fullName evidence="2">Uncharacterized protein</fullName>
    </submittedName>
</protein>
<sequence length="346" mass="37099">MALLLLNAAKQGRTTAAARALVAQTARGLATEKSSGFPCTAGARERALVTLDLVPKALLFAPPGAPCTAGARERALVTVDPPVPKAPPQSGSPAKASGFPYAGAAGGSSLHLVPKPKALLFAPTSMAGPTAKKLALEGKAAPSLVKKKAAAITEGVRSYVTRRCWPCQAPPEAWDDQEKAIAKVIAAHLNKMEEALGERITKCWVGNQKLLIEQTRRSHWRLALLAAALIAFAVESLVLGLEICMKLFRMRFLGFLDCPELFAVLRRHQDEAQNQLLEFSREPEACELRRVVAAEEWDAAVKDIFTARSLRQMIKSLFWSSKGAGARDKKSPVAIVPAGAQGNKKQ</sequence>
<keyword evidence="1" id="KW-0812">Transmembrane</keyword>
<dbReference type="EnsemblPlants" id="ONIVA03G11900.1">
    <property type="protein sequence ID" value="ONIVA03G11900.1"/>
    <property type="gene ID" value="ONIVA03G11900"/>
</dbReference>
<organism evidence="2">
    <name type="scientific">Oryza nivara</name>
    <name type="common">Indian wild rice</name>
    <name type="synonym">Oryza sativa f. spontanea</name>
    <dbReference type="NCBI Taxonomy" id="4536"/>
    <lineage>
        <taxon>Eukaryota</taxon>
        <taxon>Viridiplantae</taxon>
        <taxon>Streptophyta</taxon>
        <taxon>Embryophyta</taxon>
        <taxon>Tracheophyta</taxon>
        <taxon>Spermatophyta</taxon>
        <taxon>Magnoliopsida</taxon>
        <taxon>Liliopsida</taxon>
        <taxon>Poales</taxon>
        <taxon>Poaceae</taxon>
        <taxon>BOP clade</taxon>
        <taxon>Oryzoideae</taxon>
        <taxon>Oryzeae</taxon>
        <taxon>Oryzinae</taxon>
        <taxon>Oryza</taxon>
    </lineage>
</organism>